<dbReference type="GO" id="GO:0006633">
    <property type="term" value="P:fatty acid biosynthetic process"/>
    <property type="evidence" value="ECO:0007669"/>
    <property type="project" value="TreeGrafter"/>
</dbReference>
<dbReference type="PANTHER" id="PTHR43437">
    <property type="entry name" value="HYDROXYACYL-THIOESTER DEHYDRATASE TYPE 2, MITOCHONDRIAL-RELATED"/>
    <property type="match status" value="1"/>
</dbReference>
<dbReference type="PIRSF" id="PIRSF018072">
    <property type="entry name" value="UCP018072"/>
    <property type="match status" value="1"/>
</dbReference>
<dbReference type="InterPro" id="IPR050965">
    <property type="entry name" value="UPF0336/Enoyl-CoA_hydratase"/>
</dbReference>
<organism evidence="2 3">
    <name type="scientific">Alicyclobacillus vulcanalis</name>
    <dbReference type="NCBI Taxonomy" id="252246"/>
    <lineage>
        <taxon>Bacteria</taxon>
        <taxon>Bacillati</taxon>
        <taxon>Bacillota</taxon>
        <taxon>Bacilli</taxon>
        <taxon>Bacillales</taxon>
        <taxon>Alicyclobacillaceae</taxon>
        <taxon>Alicyclobacillus</taxon>
    </lineage>
</organism>
<dbReference type="SUPFAM" id="SSF54637">
    <property type="entry name" value="Thioesterase/thiol ester dehydrase-isomerase"/>
    <property type="match status" value="1"/>
</dbReference>
<dbReference type="EMBL" id="FTOO01000005">
    <property type="protein sequence ID" value="SIS85635.1"/>
    <property type="molecule type" value="Genomic_DNA"/>
</dbReference>
<evidence type="ECO:0000259" key="1">
    <source>
        <dbReference type="Pfam" id="PF13452"/>
    </source>
</evidence>
<dbReference type="CDD" id="cd03441">
    <property type="entry name" value="R_hydratase_like"/>
    <property type="match status" value="1"/>
</dbReference>
<dbReference type="GO" id="GO:0019171">
    <property type="term" value="F:(3R)-hydroxyacyl-[acyl-carrier-protein] dehydratase activity"/>
    <property type="evidence" value="ECO:0007669"/>
    <property type="project" value="TreeGrafter"/>
</dbReference>
<dbReference type="OrthoDB" id="160199at2"/>
<feature type="domain" description="FAS1-like dehydratase" evidence="1">
    <location>
        <begin position="9"/>
        <end position="136"/>
    </location>
</feature>
<dbReference type="Gene3D" id="3.10.129.10">
    <property type="entry name" value="Hotdog Thioesterase"/>
    <property type="match status" value="1"/>
</dbReference>
<protein>
    <submittedName>
        <fullName evidence="2">Acyl dehydratase</fullName>
    </submittedName>
</protein>
<dbReference type="PANTHER" id="PTHR43437:SF3">
    <property type="entry name" value="HYDROXYACYL-THIOESTER DEHYDRATASE TYPE 2, MITOCHONDRIAL"/>
    <property type="match status" value="1"/>
</dbReference>
<gene>
    <name evidence="2" type="ORF">SAMN05421799_105160</name>
</gene>
<dbReference type="STRING" id="252246.SAMN05421799_105160"/>
<evidence type="ECO:0000313" key="3">
    <source>
        <dbReference type="Proteomes" id="UP000186156"/>
    </source>
</evidence>
<dbReference type="InterPro" id="IPR039569">
    <property type="entry name" value="FAS1-like_DH_region"/>
</dbReference>
<dbReference type="AlphaFoldDB" id="A0A1N7MHM6"/>
<evidence type="ECO:0000313" key="2">
    <source>
        <dbReference type="EMBL" id="SIS85635.1"/>
    </source>
</evidence>
<sequence>MELADFERLLGVWSKPVKNEVEKGAIRKFADAIGDPNPLYHDEAYAAKSRYGRLVAPPTFSRTFDYGTIPGLEMPTEGLIHGEMSYKYHKPILAGDVLYASFALTDVKERSGKLGRMILLVFTYKVENEAGDLVQEAKSTVIYRPEGGGAK</sequence>
<reference evidence="3" key="1">
    <citation type="submission" date="2017-01" db="EMBL/GenBank/DDBJ databases">
        <authorList>
            <person name="Varghese N."/>
            <person name="Submissions S."/>
        </authorList>
    </citation>
    <scope>NUCLEOTIDE SEQUENCE [LARGE SCALE GENOMIC DNA]</scope>
    <source>
        <strain evidence="3">DSM 16176</strain>
    </source>
</reference>
<accession>A0A1N7MHM6</accession>
<dbReference type="Proteomes" id="UP000186156">
    <property type="component" value="Unassembled WGS sequence"/>
</dbReference>
<name>A0A1N7MHM6_9BACL</name>
<proteinExistence type="predicted"/>
<dbReference type="InterPro" id="IPR016709">
    <property type="entry name" value="HadA-like"/>
</dbReference>
<dbReference type="InterPro" id="IPR029069">
    <property type="entry name" value="HotDog_dom_sf"/>
</dbReference>
<keyword evidence="3" id="KW-1185">Reference proteome</keyword>
<dbReference type="Pfam" id="PF13452">
    <property type="entry name" value="FAS1_DH_region"/>
    <property type="match status" value="1"/>
</dbReference>
<dbReference type="RefSeq" id="WP_076346720.1">
    <property type="nucleotide sequence ID" value="NZ_FTOO01000005.1"/>
</dbReference>